<dbReference type="Pfam" id="PF17676">
    <property type="entry name" value="Peptidase_S66C"/>
    <property type="match status" value="1"/>
</dbReference>
<dbReference type="RefSeq" id="WP_146564751.1">
    <property type="nucleotide sequence ID" value="NZ_SIHJ01000001.1"/>
</dbReference>
<protein>
    <submittedName>
        <fullName evidence="9">Putative murein peptide carboxypeptidase</fullName>
        <ecNumber evidence="9">3.4.16.-</ecNumber>
    </submittedName>
</protein>
<dbReference type="OrthoDB" id="9807329at2"/>
<evidence type="ECO:0000313" key="10">
    <source>
        <dbReference type="Proteomes" id="UP000316714"/>
    </source>
</evidence>
<dbReference type="AlphaFoldDB" id="A0A5C5VHE0"/>
<accession>A0A5C5VHE0</accession>
<dbReference type="Gene3D" id="3.40.50.10740">
    <property type="entry name" value="Class I glutamine amidotransferase-like"/>
    <property type="match status" value="1"/>
</dbReference>
<feature type="active site" description="Charge relay system" evidence="6">
    <location>
        <position position="284"/>
    </location>
</feature>
<dbReference type="GO" id="GO:0008236">
    <property type="term" value="F:serine-type peptidase activity"/>
    <property type="evidence" value="ECO:0007669"/>
    <property type="project" value="UniProtKB-KW"/>
</dbReference>
<feature type="active site" description="Nucleophile" evidence="6">
    <location>
        <position position="112"/>
    </location>
</feature>
<dbReference type="InterPro" id="IPR040449">
    <property type="entry name" value="Peptidase_S66_N"/>
</dbReference>
<gene>
    <name evidence="9" type="primary">ykfA_1</name>
    <name evidence="9" type="ORF">KOR34_23630</name>
</gene>
<dbReference type="Proteomes" id="UP000316714">
    <property type="component" value="Unassembled WGS sequence"/>
</dbReference>
<evidence type="ECO:0000259" key="8">
    <source>
        <dbReference type="Pfam" id="PF17676"/>
    </source>
</evidence>
<name>A0A5C5VHE0_9BACT</name>
<evidence type="ECO:0000256" key="6">
    <source>
        <dbReference type="PIRSR" id="PIRSR028757-1"/>
    </source>
</evidence>
<dbReference type="InterPro" id="IPR029062">
    <property type="entry name" value="Class_I_gatase-like"/>
</dbReference>
<dbReference type="Gene3D" id="3.50.30.60">
    <property type="entry name" value="LD-carboxypeptidase A C-terminal domain-like"/>
    <property type="match status" value="1"/>
</dbReference>
<reference evidence="9 10" key="1">
    <citation type="submission" date="2019-02" db="EMBL/GenBank/DDBJ databases">
        <title>Deep-cultivation of Planctomycetes and their phenomic and genomic characterization uncovers novel biology.</title>
        <authorList>
            <person name="Wiegand S."/>
            <person name="Jogler M."/>
            <person name="Boedeker C."/>
            <person name="Pinto D."/>
            <person name="Vollmers J."/>
            <person name="Rivas-Marin E."/>
            <person name="Kohn T."/>
            <person name="Peeters S.H."/>
            <person name="Heuer A."/>
            <person name="Rast P."/>
            <person name="Oberbeckmann S."/>
            <person name="Bunk B."/>
            <person name="Jeske O."/>
            <person name="Meyerdierks A."/>
            <person name="Storesund J.E."/>
            <person name="Kallscheuer N."/>
            <person name="Luecker S."/>
            <person name="Lage O.M."/>
            <person name="Pohl T."/>
            <person name="Merkel B.J."/>
            <person name="Hornburger P."/>
            <person name="Mueller R.-W."/>
            <person name="Bruemmer F."/>
            <person name="Labrenz M."/>
            <person name="Spormann A.M."/>
            <person name="Op Den Camp H."/>
            <person name="Overmann J."/>
            <person name="Amann R."/>
            <person name="Jetten M.S.M."/>
            <person name="Mascher T."/>
            <person name="Medema M.H."/>
            <person name="Devos D.P."/>
            <person name="Kaster A.-K."/>
            <person name="Ovreas L."/>
            <person name="Rohde M."/>
            <person name="Galperin M.Y."/>
            <person name="Jogler C."/>
        </authorList>
    </citation>
    <scope>NUCLEOTIDE SEQUENCE [LARGE SCALE GENOMIC DNA]</scope>
    <source>
        <strain evidence="9 10">KOR34</strain>
    </source>
</reference>
<dbReference type="Pfam" id="PF02016">
    <property type="entry name" value="Peptidase_S66"/>
    <property type="match status" value="1"/>
</dbReference>
<dbReference type="EMBL" id="SIHJ01000001">
    <property type="protein sequence ID" value="TWT37413.1"/>
    <property type="molecule type" value="Genomic_DNA"/>
</dbReference>
<feature type="active site" description="Charge relay system" evidence="6">
    <location>
        <position position="214"/>
    </location>
</feature>
<evidence type="ECO:0000256" key="1">
    <source>
        <dbReference type="ARBA" id="ARBA00010233"/>
    </source>
</evidence>
<dbReference type="PIRSF" id="PIRSF028757">
    <property type="entry name" value="LD-carboxypeptidase"/>
    <property type="match status" value="1"/>
</dbReference>
<organism evidence="9 10">
    <name type="scientific">Posidoniimonas corsicana</name>
    <dbReference type="NCBI Taxonomy" id="1938618"/>
    <lineage>
        <taxon>Bacteria</taxon>
        <taxon>Pseudomonadati</taxon>
        <taxon>Planctomycetota</taxon>
        <taxon>Planctomycetia</taxon>
        <taxon>Pirellulales</taxon>
        <taxon>Lacipirellulaceae</taxon>
        <taxon>Posidoniimonas</taxon>
    </lineage>
</organism>
<keyword evidence="4 9" id="KW-0378">Hydrolase</keyword>
<proteinExistence type="inferred from homology"/>
<dbReference type="GO" id="GO:0004180">
    <property type="term" value="F:carboxypeptidase activity"/>
    <property type="evidence" value="ECO:0007669"/>
    <property type="project" value="UniProtKB-KW"/>
</dbReference>
<dbReference type="CDD" id="cd07025">
    <property type="entry name" value="Peptidase_S66"/>
    <property type="match status" value="1"/>
</dbReference>
<keyword evidence="10" id="KW-1185">Reference proteome</keyword>
<comment type="caution">
    <text evidence="9">The sequence shown here is derived from an EMBL/GenBank/DDBJ whole genome shotgun (WGS) entry which is preliminary data.</text>
</comment>
<keyword evidence="2 9" id="KW-0121">Carboxypeptidase</keyword>
<dbReference type="PANTHER" id="PTHR30237">
    <property type="entry name" value="MURAMOYLTETRAPEPTIDE CARBOXYPEPTIDASE"/>
    <property type="match status" value="1"/>
</dbReference>
<evidence type="ECO:0000256" key="2">
    <source>
        <dbReference type="ARBA" id="ARBA00022645"/>
    </source>
</evidence>
<dbReference type="SUPFAM" id="SSF52317">
    <property type="entry name" value="Class I glutamine amidotransferase-like"/>
    <property type="match status" value="1"/>
</dbReference>
<dbReference type="InterPro" id="IPR040921">
    <property type="entry name" value="Peptidase_S66C"/>
</dbReference>
<feature type="domain" description="LD-carboxypeptidase C-terminal" evidence="8">
    <location>
        <begin position="183"/>
        <end position="299"/>
    </location>
</feature>
<dbReference type="GO" id="GO:0006508">
    <property type="term" value="P:proteolysis"/>
    <property type="evidence" value="ECO:0007669"/>
    <property type="project" value="UniProtKB-KW"/>
</dbReference>
<evidence type="ECO:0000256" key="3">
    <source>
        <dbReference type="ARBA" id="ARBA00022670"/>
    </source>
</evidence>
<evidence type="ECO:0000259" key="7">
    <source>
        <dbReference type="Pfam" id="PF02016"/>
    </source>
</evidence>
<dbReference type="EC" id="3.4.16.-" evidence="9"/>
<comment type="similarity">
    <text evidence="1">Belongs to the peptidase S66 family.</text>
</comment>
<evidence type="ECO:0000256" key="4">
    <source>
        <dbReference type="ARBA" id="ARBA00022801"/>
    </source>
</evidence>
<evidence type="ECO:0000256" key="5">
    <source>
        <dbReference type="ARBA" id="ARBA00022825"/>
    </source>
</evidence>
<dbReference type="InterPro" id="IPR003507">
    <property type="entry name" value="S66_fam"/>
</dbReference>
<keyword evidence="5" id="KW-0720">Serine protease</keyword>
<keyword evidence="3" id="KW-0645">Protease</keyword>
<dbReference type="SUPFAM" id="SSF141986">
    <property type="entry name" value="LD-carboxypeptidase A C-terminal domain-like"/>
    <property type="match status" value="1"/>
</dbReference>
<feature type="domain" description="LD-carboxypeptidase N-terminal" evidence="7">
    <location>
        <begin position="16"/>
        <end position="131"/>
    </location>
</feature>
<dbReference type="InterPro" id="IPR027461">
    <property type="entry name" value="Carboxypeptidase_A_C_sf"/>
</dbReference>
<sequence>MPSRITPPPIEPGAGVALIAPASSPTAEQVEFAVHNLTDAGYRPKVYRSLSEPVGYLSGTDDVRAEEIMRAFTDDDVAAVFAARGGYGVARLLHRLDFGVIRSNPKPLIGYSDLTALHAAVDRHAGLASFHSPNAIDGLCGGGKLDAPSVDAFWSAVSGRGSYDLPVEETGATLRTLRGGACEGELVGGNLAVLVGLLGTRFEPAFAGRVLLLEDLAEAPYRVDRMLAQLRLAGRLDEVAGVILGQFTDCEADENDASPTCVQVLEHYFSDVDAPILAGFPTGHTVPNLTLPHGGRVRLDADAGRVSVLRG</sequence>
<dbReference type="PANTHER" id="PTHR30237:SF2">
    <property type="entry name" value="MUREIN TETRAPEPTIDE CARBOXYPEPTIDASE"/>
    <property type="match status" value="1"/>
</dbReference>
<evidence type="ECO:0000313" key="9">
    <source>
        <dbReference type="EMBL" id="TWT37413.1"/>
    </source>
</evidence>
<dbReference type="InterPro" id="IPR027478">
    <property type="entry name" value="LdcA_N"/>
</dbReference>